<evidence type="ECO:0000256" key="1">
    <source>
        <dbReference type="SAM" id="MobiDB-lite"/>
    </source>
</evidence>
<feature type="region of interest" description="Disordered" evidence="1">
    <location>
        <begin position="372"/>
        <end position="396"/>
    </location>
</feature>
<feature type="region of interest" description="Disordered" evidence="1">
    <location>
        <begin position="1"/>
        <end position="34"/>
    </location>
</feature>
<dbReference type="EMBL" id="JARBDR010000813">
    <property type="protein sequence ID" value="KAJ8305601.1"/>
    <property type="molecule type" value="Genomic_DNA"/>
</dbReference>
<feature type="region of interest" description="Disordered" evidence="1">
    <location>
        <begin position="517"/>
        <end position="607"/>
    </location>
</feature>
<feature type="compositionally biased region" description="Basic residues" evidence="1">
    <location>
        <begin position="13"/>
        <end position="27"/>
    </location>
</feature>
<dbReference type="Proteomes" id="UP001217089">
    <property type="component" value="Unassembled WGS sequence"/>
</dbReference>
<organism evidence="2 3">
    <name type="scientific">Tegillarca granosa</name>
    <name type="common">Malaysian cockle</name>
    <name type="synonym">Anadara granosa</name>
    <dbReference type="NCBI Taxonomy" id="220873"/>
    <lineage>
        <taxon>Eukaryota</taxon>
        <taxon>Metazoa</taxon>
        <taxon>Spiralia</taxon>
        <taxon>Lophotrochozoa</taxon>
        <taxon>Mollusca</taxon>
        <taxon>Bivalvia</taxon>
        <taxon>Autobranchia</taxon>
        <taxon>Pteriomorphia</taxon>
        <taxon>Arcoida</taxon>
        <taxon>Arcoidea</taxon>
        <taxon>Arcidae</taxon>
        <taxon>Tegillarca</taxon>
    </lineage>
</organism>
<gene>
    <name evidence="2" type="ORF">KUTeg_016146</name>
</gene>
<evidence type="ECO:0000313" key="3">
    <source>
        <dbReference type="Proteomes" id="UP001217089"/>
    </source>
</evidence>
<feature type="compositionally biased region" description="Polar residues" evidence="1">
    <location>
        <begin position="386"/>
        <end position="396"/>
    </location>
</feature>
<reference evidence="2 3" key="1">
    <citation type="submission" date="2022-12" db="EMBL/GenBank/DDBJ databases">
        <title>Chromosome-level genome of Tegillarca granosa.</title>
        <authorList>
            <person name="Kim J."/>
        </authorList>
    </citation>
    <scope>NUCLEOTIDE SEQUENCE [LARGE SCALE GENOMIC DNA]</scope>
    <source>
        <strain evidence="2">Teg-2019</strain>
        <tissue evidence="2">Adductor muscle</tissue>
    </source>
</reference>
<comment type="caution">
    <text evidence="2">The sequence shown here is derived from an EMBL/GenBank/DDBJ whole genome shotgun (WGS) entry which is preliminary data.</text>
</comment>
<proteinExistence type="predicted"/>
<accession>A0ABQ9EK18</accession>
<feature type="compositionally biased region" description="Polar residues" evidence="1">
    <location>
        <begin position="539"/>
        <end position="562"/>
    </location>
</feature>
<keyword evidence="3" id="KW-1185">Reference proteome</keyword>
<feature type="compositionally biased region" description="Basic and acidic residues" evidence="1">
    <location>
        <begin position="372"/>
        <end position="385"/>
    </location>
</feature>
<evidence type="ECO:0000313" key="2">
    <source>
        <dbReference type="EMBL" id="KAJ8305601.1"/>
    </source>
</evidence>
<feature type="compositionally biased region" description="Acidic residues" evidence="1">
    <location>
        <begin position="591"/>
        <end position="607"/>
    </location>
</feature>
<sequence>MANRFEKKSSSMPKKKKSKKGKRKKHKNFENTQEDNLVDTVQGLQIDSDCVNLDLETAWQKYWDSYGEYLVWEGWVNKYPEQIDFDVYNAIPCVAEEEVCTDEQTHVIKSDEDSDVVSGTASLENCPTKKSDTCTINPDQCLIKESADKCVTEDSSFVSKNTDSFSPHQFTNYQTSYNNAIQTTMRDRFENQDNTDVYVGPLTDSNQPEESIENMNNHESEVVHMMHTYASVGSFKGDNSSNPADEGEMCSEIIDTENGNGDYDIAWQELWNEHYTESFWYYYSEFRKSFNQLKSSNDPANVTSGVQNVYLDEENADSSEQNIVDNSQFIDIYETNCCIQDCDNVKQYGEESEDPMNHENVHIVKTDHNDVKEPISCKNKNDHLTISDTEGDGTTQDNKCVNEENKKWSNCCTGVKKKCGCKVKQNNKQTDQQPDCNTSLPSTGMIKNNSGCSHSDLSVNVNNKPSKKCDASDNESHCNNCQHCQKDVDKNIIQCQSGESDKLWQCTSSDNRLCQCRSSDDEVTDGGGEGKRRSKTKPSDNTSGCQGLPAGNNNKDQHSSSVVRGFTPGGGDGGDNPDDNTPVKIPRSHEIDDDDNVDEDENDIDPDGIYEDLLSIESHDDGFRDLKMMGFSISSKASDNNTR</sequence>
<name>A0ABQ9EK18_TEGGR</name>
<protein>
    <submittedName>
        <fullName evidence="2">Uncharacterized protein</fullName>
    </submittedName>
</protein>